<dbReference type="InterPro" id="IPR009635">
    <property type="entry name" value="NPDC1"/>
</dbReference>
<evidence type="ECO:0000313" key="5">
    <source>
        <dbReference type="Proteomes" id="UP001497525"/>
    </source>
</evidence>
<evidence type="ECO:0000256" key="1">
    <source>
        <dbReference type="SAM" id="MobiDB-lite"/>
    </source>
</evidence>
<feature type="region of interest" description="Disordered" evidence="1">
    <location>
        <begin position="226"/>
        <end position="315"/>
    </location>
</feature>
<accession>A0AAV2TA11</accession>
<dbReference type="PANTHER" id="PTHR23352">
    <property type="entry name" value="NEURAL PROLIFERATION DIFFERENTIATION AND CONTROL PROTEIN-1 NPDC-1 PROTEIN"/>
    <property type="match status" value="1"/>
</dbReference>
<reference evidence="4" key="1">
    <citation type="submission" date="2024-06" db="EMBL/GenBank/DDBJ databases">
        <authorList>
            <person name="Liu X."/>
            <person name="Lenzi L."/>
            <person name="Haldenby T S."/>
            <person name="Uol C."/>
        </authorList>
    </citation>
    <scope>NUCLEOTIDE SEQUENCE</scope>
</reference>
<organism evidence="4 5">
    <name type="scientific">Calicophoron daubneyi</name>
    <name type="common">Rumen fluke</name>
    <name type="synonym">Paramphistomum daubneyi</name>
    <dbReference type="NCBI Taxonomy" id="300641"/>
    <lineage>
        <taxon>Eukaryota</taxon>
        <taxon>Metazoa</taxon>
        <taxon>Spiralia</taxon>
        <taxon>Lophotrochozoa</taxon>
        <taxon>Platyhelminthes</taxon>
        <taxon>Trematoda</taxon>
        <taxon>Digenea</taxon>
        <taxon>Plagiorchiida</taxon>
        <taxon>Pronocephalata</taxon>
        <taxon>Paramphistomoidea</taxon>
        <taxon>Paramphistomidae</taxon>
        <taxon>Calicophoron</taxon>
    </lineage>
</organism>
<comment type="caution">
    <text evidence="4">The sequence shown here is derived from an EMBL/GenBank/DDBJ whole genome shotgun (WGS) entry which is preliminary data.</text>
</comment>
<evidence type="ECO:0000256" key="3">
    <source>
        <dbReference type="SAM" id="SignalP"/>
    </source>
</evidence>
<dbReference type="AlphaFoldDB" id="A0AAV2TA11"/>
<protein>
    <recommendedName>
        <fullName evidence="6">Neural proliferation differentiation and control protein 1</fullName>
    </recommendedName>
</protein>
<dbReference type="GO" id="GO:0016020">
    <property type="term" value="C:membrane"/>
    <property type="evidence" value="ECO:0007669"/>
    <property type="project" value="InterPro"/>
</dbReference>
<dbReference type="PANTHER" id="PTHR23352:SF2">
    <property type="entry name" value="NEURAL PROLIFERATION DIFFERENTIATION AND CONTROL PROTEIN 1"/>
    <property type="match status" value="1"/>
</dbReference>
<sequence length="315" mass="34257">MNMLGNRLGIVKFSTVIFCLSSFGLCQHYVKRVDESLFSEDLPLWRSMYFGDTQQPEQDDDYSSTGQLSPVRAEIERNMELRARKELEGFRLALYNQRNTYSVHTGPSSLDEPIPTRSLRSGVPAPTGVGMDGGLRSHISWQPITIGLVCSAFVVVVAVGAVTYYQKVHLPKKLANQGEGGEFSTRVVKTSPAGSLLGEATAITAEGDRKLAHSAQMYHYQHQKQQMLAVERASDQAQGSDEASESDVEEGDFTVYECPGLAAPGDLEVENPLYEGEAVCEKTPSPNGSSGELVGNSDLEDNSSSTPTAKTVEHS</sequence>
<feature type="chain" id="PRO_5043819615" description="Neural proliferation differentiation and control protein 1" evidence="3">
    <location>
        <begin position="27"/>
        <end position="315"/>
    </location>
</feature>
<feature type="compositionally biased region" description="Acidic residues" evidence="1">
    <location>
        <begin position="242"/>
        <end position="252"/>
    </location>
</feature>
<keyword evidence="2" id="KW-0472">Membrane</keyword>
<evidence type="ECO:0000256" key="2">
    <source>
        <dbReference type="SAM" id="Phobius"/>
    </source>
</evidence>
<evidence type="ECO:0008006" key="6">
    <source>
        <dbReference type="Google" id="ProtNLM"/>
    </source>
</evidence>
<keyword evidence="2" id="KW-0812">Transmembrane</keyword>
<dbReference type="Pfam" id="PF06809">
    <property type="entry name" value="NPDC1"/>
    <property type="match status" value="1"/>
</dbReference>
<dbReference type="Proteomes" id="UP001497525">
    <property type="component" value="Unassembled WGS sequence"/>
</dbReference>
<feature type="transmembrane region" description="Helical" evidence="2">
    <location>
        <begin position="144"/>
        <end position="165"/>
    </location>
</feature>
<feature type="signal peptide" evidence="3">
    <location>
        <begin position="1"/>
        <end position="26"/>
    </location>
</feature>
<evidence type="ECO:0000313" key="4">
    <source>
        <dbReference type="EMBL" id="CAL5132934.1"/>
    </source>
</evidence>
<keyword evidence="2" id="KW-1133">Transmembrane helix</keyword>
<keyword evidence="3" id="KW-0732">Signal</keyword>
<dbReference type="EMBL" id="CAXLJL010000145">
    <property type="protein sequence ID" value="CAL5132934.1"/>
    <property type="molecule type" value="Genomic_DNA"/>
</dbReference>
<name>A0AAV2TA11_CALDB</name>
<proteinExistence type="predicted"/>
<feature type="region of interest" description="Disordered" evidence="1">
    <location>
        <begin position="104"/>
        <end position="123"/>
    </location>
</feature>
<gene>
    <name evidence="4" type="ORF">CDAUBV1_LOCUS5812</name>
</gene>